<proteinExistence type="predicted"/>
<accession>A0A1S1NMT0</accession>
<dbReference type="STRING" id="657387.BH688_14310"/>
<evidence type="ECO:0000313" key="2">
    <source>
        <dbReference type="Proteomes" id="UP000322553"/>
    </source>
</evidence>
<evidence type="ECO:0000313" key="1">
    <source>
        <dbReference type="EMBL" id="QEL09898.1"/>
    </source>
</evidence>
<sequence>MDSGLSATTGVDLDHPTGNTQRIITIAARMGYVAKGVVYILIGGLAFMAAIGLGGQRGGTSEALHELAVKPFGGFMLAAMAVGLLAYTAWRIIQAIFDAENKGRGFKGLCTRGGFVISGLIYGALAINSIKLLLSSGGSGSGSTQSRTAELMSHPGGLIAVFVIGVIFGFVGLRQWWRAWKQSYRKNWHTQEMPAHQLHIADVIARWGLTARGLVFLIMSGFICLAALHTNPQRARGLGGALETLADQPFGPWILGVVALGLVAYGIYCFVNARYRNVNA</sequence>
<name>A0A1S1NMT0_9GAMM</name>
<reference evidence="1 2" key="1">
    <citation type="submission" date="2019-08" db="EMBL/GenBank/DDBJ databases">
        <title>Complete genome sequence of Kushneria sp. YCWA18, a halophilic phosphate-solubilizing bacterium isolated from Daqiao saltern in China.</title>
        <authorList>
            <person name="Du G.-X."/>
            <person name="Qu L.-Y."/>
        </authorList>
    </citation>
    <scope>NUCLEOTIDE SEQUENCE [LARGE SCALE GENOMIC DNA]</scope>
    <source>
        <strain evidence="1 2">YCWA18</strain>
    </source>
</reference>
<dbReference type="KEGG" id="kuy:FY550_01275"/>
<dbReference type="EMBL" id="CP043420">
    <property type="protein sequence ID" value="QEL09898.1"/>
    <property type="molecule type" value="Genomic_DNA"/>
</dbReference>
<protein>
    <submittedName>
        <fullName evidence="1">DUF1206 domain-containing protein</fullName>
    </submittedName>
</protein>
<keyword evidence="2" id="KW-1185">Reference proteome</keyword>
<dbReference type="Proteomes" id="UP000322553">
    <property type="component" value="Chromosome"/>
</dbReference>
<organism evidence="1 2">
    <name type="scientific">Kushneria phosphatilytica</name>
    <dbReference type="NCBI Taxonomy" id="657387"/>
    <lineage>
        <taxon>Bacteria</taxon>
        <taxon>Pseudomonadati</taxon>
        <taxon>Pseudomonadota</taxon>
        <taxon>Gammaproteobacteria</taxon>
        <taxon>Oceanospirillales</taxon>
        <taxon>Halomonadaceae</taxon>
        <taxon>Kushneria</taxon>
    </lineage>
</organism>
<gene>
    <name evidence="1" type="ORF">FY550_01275</name>
</gene>
<dbReference type="Pfam" id="PF06724">
    <property type="entry name" value="DUF1206"/>
    <property type="match status" value="3"/>
</dbReference>
<dbReference type="AlphaFoldDB" id="A0A1S1NMT0"/>
<dbReference type="InterPro" id="IPR009597">
    <property type="entry name" value="DUF1206"/>
</dbReference>
<dbReference type="OrthoDB" id="5702018at2"/>